<accession>A0A191YS36</accession>
<dbReference type="KEGG" id="psil:PMA3_10665"/>
<protein>
    <recommendedName>
        <fullName evidence="1">GPI inositol-deacylase PGAP1-like alpha/beta domain-containing protein</fullName>
    </recommendedName>
</protein>
<organism evidence="2 3">
    <name type="scientific">Pseudomonas silesiensis</name>
    <dbReference type="NCBI Taxonomy" id="1853130"/>
    <lineage>
        <taxon>Bacteria</taxon>
        <taxon>Pseudomonadati</taxon>
        <taxon>Pseudomonadota</taxon>
        <taxon>Gammaproteobacteria</taxon>
        <taxon>Pseudomonadales</taxon>
        <taxon>Pseudomonadaceae</taxon>
        <taxon>Pseudomonas</taxon>
    </lineage>
</organism>
<sequence>MAKPTRRPQPLILIRGFGGLNVEDEKKTAYQGFNDGTVYPQKRGENYIYEGFILRFLKSSWQYQDATNVVGYYGENVSLIAPAIPAELKTLDLDFFSKGKLIIDPAMALHLVRTANDPNRTLWVFRYYDLNDRKMVAYGAALLRLIDFIRALAKLKNPGQPEPMVNIIAHSMGGLLVRQAIQQTIPDAKRKPADLINKVVTLGTPHQGIAFQVLKKWVGTEAQNEIEHFNPDIQKSTDNTTSFTKFGECFPLDRLLTVVGTNYKSYDVGSASLGNRLFSVADEFGMNYNRSDGLVKQSYAQIPGAPRTFVHKCHGGFDSLVTARESFEIATRFFFGNVKVRLRLVEGEVLRGMDMFGKSEFFFGVSIKPRGVDFELFHQGADSENCYGPFTKTSLTDPAVEFGWAGPDRLIWEGYLNTTPILEDASISKKDMVMRLDFYVGERDLFGVGFSDNVIFRKQYYVRGLLLPPYTMFIHDGEQFAAPGYVDDPKTLMTKVAKGWEFDVTGTGFKGRFRIEIDQVPE</sequence>
<dbReference type="OrthoDB" id="489469at2"/>
<name>A0A191YS36_9PSED</name>
<proteinExistence type="predicted"/>
<evidence type="ECO:0000259" key="1">
    <source>
        <dbReference type="Pfam" id="PF07819"/>
    </source>
</evidence>
<dbReference type="Proteomes" id="UP000078354">
    <property type="component" value="Chromosome"/>
</dbReference>
<keyword evidence="3" id="KW-1185">Reference proteome</keyword>
<dbReference type="EMBL" id="CP014870">
    <property type="protein sequence ID" value="ANJ55578.1"/>
    <property type="molecule type" value="Genomic_DNA"/>
</dbReference>
<dbReference type="SUPFAM" id="SSF53474">
    <property type="entry name" value="alpha/beta-Hydrolases"/>
    <property type="match status" value="2"/>
</dbReference>
<dbReference type="InterPro" id="IPR012908">
    <property type="entry name" value="PGAP1-ab_dom-like"/>
</dbReference>
<dbReference type="RefSeq" id="WP_064677110.1">
    <property type="nucleotide sequence ID" value="NZ_CP014870.1"/>
</dbReference>
<dbReference type="InterPro" id="IPR029058">
    <property type="entry name" value="AB_hydrolase_fold"/>
</dbReference>
<evidence type="ECO:0000313" key="3">
    <source>
        <dbReference type="Proteomes" id="UP000078354"/>
    </source>
</evidence>
<dbReference type="AlphaFoldDB" id="A0A191YS36"/>
<dbReference type="Gene3D" id="3.40.50.1820">
    <property type="entry name" value="alpha/beta hydrolase"/>
    <property type="match status" value="1"/>
</dbReference>
<dbReference type="GO" id="GO:0016788">
    <property type="term" value="F:hydrolase activity, acting on ester bonds"/>
    <property type="evidence" value="ECO:0007669"/>
    <property type="project" value="InterPro"/>
</dbReference>
<evidence type="ECO:0000313" key="2">
    <source>
        <dbReference type="EMBL" id="ANJ55578.1"/>
    </source>
</evidence>
<gene>
    <name evidence="2" type="ORF">PMA3_10665</name>
</gene>
<reference evidence="2 3" key="1">
    <citation type="journal article" date="2018" name="Syst. Appl. Microbiol.">
        <title>Pseudomonas silesiensis sp. nov. strain A3T isolated from a biological pesticide sewage treatment plant and analysis of the complete genome sequence.</title>
        <authorList>
            <person name="Kaminski M.A."/>
            <person name="Furmanczyk E.M."/>
            <person name="Sobczak A."/>
            <person name="Dziembowski A."/>
            <person name="Lipinski L."/>
        </authorList>
    </citation>
    <scope>NUCLEOTIDE SEQUENCE [LARGE SCALE GENOMIC DNA]</scope>
    <source>
        <strain evidence="2 3">A3</strain>
    </source>
</reference>
<dbReference type="Pfam" id="PF07819">
    <property type="entry name" value="PGAP1"/>
    <property type="match status" value="1"/>
</dbReference>
<feature type="domain" description="GPI inositol-deacylase PGAP1-like alpha/beta" evidence="1">
    <location>
        <begin position="123"/>
        <end position="229"/>
    </location>
</feature>